<keyword evidence="1" id="KW-0614">Plasmid</keyword>
<evidence type="ECO:0000313" key="2">
    <source>
        <dbReference type="Proteomes" id="UP000005522"/>
    </source>
</evidence>
<proteinExistence type="predicted"/>
<dbReference type="EMBL" id="CP005987">
    <property type="protein sequence ID" value="AIA56759.1"/>
    <property type="molecule type" value="Genomic_DNA"/>
</dbReference>
<dbReference type="AlphaFoldDB" id="A0A059ZVL5"/>
<dbReference type="HOGENOM" id="CLU_2103694_0_0_6"/>
<organism evidence="1 2">
    <name type="scientific">Acidithiobacillus caldus (strain ATCC 51756 / DSM 8584 / KU)</name>
    <dbReference type="NCBI Taxonomy" id="637389"/>
    <lineage>
        <taxon>Bacteria</taxon>
        <taxon>Pseudomonadati</taxon>
        <taxon>Pseudomonadota</taxon>
        <taxon>Acidithiobacillia</taxon>
        <taxon>Acidithiobacillales</taxon>
        <taxon>Acidithiobacillaceae</taxon>
        <taxon>Acidithiobacillus</taxon>
    </lineage>
</organism>
<gene>
    <name evidence="1" type="ORF">Acaty_m0186</name>
</gene>
<dbReference type="eggNOG" id="COG0404">
    <property type="taxonomic scope" value="Bacteria"/>
</dbReference>
<protein>
    <recommendedName>
        <fullName evidence="3">Sarcosine oxidase subunit gamma</fullName>
    </recommendedName>
</protein>
<accession>A0A059ZVL5</accession>
<dbReference type="Gene3D" id="3.30.1360.120">
    <property type="entry name" value="Probable tRNA modification gtpase trme, domain 1"/>
    <property type="match status" value="1"/>
</dbReference>
<evidence type="ECO:0008006" key="3">
    <source>
        <dbReference type="Google" id="ProtNLM"/>
    </source>
</evidence>
<dbReference type="InterPro" id="IPR027266">
    <property type="entry name" value="TrmE/GcvT-like"/>
</dbReference>
<evidence type="ECO:0000313" key="1">
    <source>
        <dbReference type="EMBL" id="AIA56759.1"/>
    </source>
</evidence>
<geneLocation type="plasmid" evidence="2">
    <name>megaPlasmid mpAca1.1</name>
</geneLocation>
<dbReference type="Proteomes" id="UP000005522">
    <property type="component" value="Plasmid megap mpAca1.1"/>
</dbReference>
<dbReference type="KEGG" id="acz:Acaty_m0186"/>
<name>A0A059ZVL5_ACICK</name>
<sequence length="115" mass="12637">MYRLGRSEFLLEGQKDVIDGLRESPIPSGVFPVLRDGAALRLQGDGVPILLRQICGVNFAALDLGTRPVVLTNMIGVSVIAVPESELRSLRLWFDGSFGHYFQETLRALAGELRP</sequence>
<reference evidence="1 2" key="1">
    <citation type="journal article" date="2009" name="J. Bacteriol.">
        <title>Draft genome sequence of the extremely acidophilic bacterium Acidithiobacillus caldus ATCC 51756 reveals metabolic versatility in the genus Acidithiobacillus.</title>
        <authorList>
            <person name="Valdes J."/>
            <person name="Quatrini R."/>
            <person name="Hallberg K."/>
            <person name="Dopson M."/>
            <person name="Valenzuela P.D."/>
            <person name="Holmes D.S."/>
        </authorList>
    </citation>
    <scope>NUCLEOTIDE SEQUENCE [LARGE SCALE GENOMIC DNA]</scope>
    <source>
        <strain evidence="2">ATCC 51756 / DSM 8584 / KU</strain>
        <plasmid evidence="2">megaPlasmid mpAca1.1</plasmid>
    </source>
</reference>